<dbReference type="SMART" id="SM00831">
    <property type="entry name" value="Cation_ATPase_N"/>
    <property type="match status" value="1"/>
</dbReference>
<evidence type="ECO:0000256" key="7">
    <source>
        <dbReference type="ARBA" id="ARBA00022741"/>
    </source>
</evidence>
<dbReference type="Gene3D" id="1.20.1110.10">
    <property type="entry name" value="Calcium-transporting ATPase, transmembrane domain"/>
    <property type="match status" value="1"/>
</dbReference>
<keyword evidence="10" id="KW-0460">Magnesium</keyword>
<keyword evidence="12 15" id="KW-1133">Transmembrane helix</keyword>
<dbReference type="Gene3D" id="3.40.50.1000">
    <property type="entry name" value="HAD superfamily/HAD-like"/>
    <property type="match status" value="1"/>
</dbReference>
<dbReference type="NCBIfam" id="TIGR01517">
    <property type="entry name" value="ATPase-IIB_Ca"/>
    <property type="match status" value="1"/>
</dbReference>
<evidence type="ECO:0000256" key="5">
    <source>
        <dbReference type="ARBA" id="ARBA00022692"/>
    </source>
</evidence>
<dbReference type="Gene3D" id="2.70.150.10">
    <property type="entry name" value="Calcium-transporting ATPase, cytoplasmic transduction domain A"/>
    <property type="match status" value="1"/>
</dbReference>
<organism evidence="17 18">
    <name type="scientific">Paeniclostridium hominis</name>
    <dbReference type="NCBI Taxonomy" id="2764329"/>
    <lineage>
        <taxon>Bacteria</taxon>
        <taxon>Bacillati</taxon>
        <taxon>Bacillota</taxon>
        <taxon>Clostridia</taxon>
        <taxon>Peptostreptococcales</taxon>
        <taxon>Peptostreptococcaceae</taxon>
        <taxon>Paeniclostridium</taxon>
    </lineage>
</organism>
<dbReference type="SUPFAM" id="SSF81660">
    <property type="entry name" value="Metal cation-transporting ATPase, ATP-binding domain N"/>
    <property type="match status" value="1"/>
</dbReference>
<dbReference type="InterPro" id="IPR004014">
    <property type="entry name" value="ATPase_P-typ_cation-transptr_N"/>
</dbReference>
<dbReference type="PROSITE" id="PS00154">
    <property type="entry name" value="ATPASE_E1_E2"/>
    <property type="match status" value="1"/>
</dbReference>
<protein>
    <recommendedName>
        <fullName evidence="2">P-type Ca(2+) transporter</fullName>
        <ecNumber evidence="2">7.2.2.10</ecNumber>
    </recommendedName>
</protein>
<evidence type="ECO:0000313" key="18">
    <source>
        <dbReference type="Proteomes" id="UP000611796"/>
    </source>
</evidence>
<comment type="caution">
    <text evidence="17">The sequence shown here is derived from an EMBL/GenBank/DDBJ whole genome shotgun (WGS) entry which is preliminary data.</text>
</comment>
<dbReference type="EC" id="7.2.2.10" evidence="2"/>
<dbReference type="SUPFAM" id="SSF81665">
    <property type="entry name" value="Calcium ATPase, transmembrane domain M"/>
    <property type="match status" value="1"/>
</dbReference>
<feature type="transmembrane region" description="Helical" evidence="15">
    <location>
        <begin position="788"/>
        <end position="809"/>
    </location>
</feature>
<dbReference type="SFLD" id="SFLDG00002">
    <property type="entry name" value="C1.7:_P-type_atpase_like"/>
    <property type="match status" value="1"/>
</dbReference>
<evidence type="ECO:0000256" key="6">
    <source>
        <dbReference type="ARBA" id="ARBA00022723"/>
    </source>
</evidence>
<gene>
    <name evidence="17" type="ORF">H8891_04440</name>
</gene>
<evidence type="ECO:0000256" key="8">
    <source>
        <dbReference type="ARBA" id="ARBA00022837"/>
    </source>
</evidence>
<sequence>MRYYSKSTNEALKYLKVNPEIGLSTNEVEERRKKYGYNEFKIKEGKSLIESISDSIMEPMILILLAAAVISAFVGEVHDAFGILGAIILGLSIGAATESKSKKAAQALSKLTENIEVKVLRNGKIHQISKRDLVPGDIIYIESGDMIPADGRLIQAINLKLREDMLTGESADVLKNAEKIVDMDVVYGKTEIIEQDTIPAKQVNMVFGGTLVAYGRGIMVVTTIGDKTEMGKIAQNIGDDDIQTPLQLKLGKLGARIAIVSGIVAFLLCMYMIMKMNANGEIILDTSGIIPFLKSLEPAKGAYMVCIALIVATVPEGLPTMVNITLAITMQKMAKINALVTKKEACETIGCVSVICSDKTGTLTQNKMMVEVAYIDGKYIDSSEYHSNSYFEENCIVNSTADIEKEDKDYKYIGSATECALLLYHRNKDYNKFRKEVNLVSQVPFNSDKKRMSSLINMEDNGVFLSKGAPEVLLEECAYMQKGKDIVTLTPQIKRNILNEIRKLQVKSMRTLGFAYKTIDKSSMQVALTYEDEIASTEDLGIYERGRDLIFGGFVGIVDPLREGVKESIQIAYDAGVKVKMLTGDNINTAKAIGKEIGLLDDGKKAVEATYIDILSDEELREEINDISIVARSKPDTKMRIVQALQANLEVVAVTGDGINDAPALSKADVGISMGISGTEVSKNASDIILTDDSFSTIVDGIKWGRGIYENFQRFIQFQLTVNIVAFMIAVISQIMGTEMPFTTIQLLWVNIIMDGPPALALGLEPVRDYVLKRKPIKRKASIIAKGMLVNIIINAVLIISIVNLQSFFNVLNATPEEQGTVVFSVFAFSALFNALSCREFGLNSVIPNFFKNKLALYVIFITGIVQVLFTQVFRSFFNSVALSNFMWIKIILLSSMVLVLNEVVKFILRVMKKQGHMVRNIRRVYK</sequence>
<evidence type="ECO:0000256" key="3">
    <source>
        <dbReference type="ARBA" id="ARBA00022448"/>
    </source>
</evidence>
<evidence type="ECO:0000256" key="12">
    <source>
        <dbReference type="ARBA" id="ARBA00022989"/>
    </source>
</evidence>
<dbReference type="SUPFAM" id="SSF81653">
    <property type="entry name" value="Calcium ATPase, transduction domain A"/>
    <property type="match status" value="1"/>
</dbReference>
<dbReference type="SUPFAM" id="SSF56784">
    <property type="entry name" value="HAD-like"/>
    <property type="match status" value="1"/>
</dbReference>
<dbReference type="InterPro" id="IPR044492">
    <property type="entry name" value="P_typ_ATPase_HD_dom"/>
</dbReference>
<dbReference type="Gene3D" id="3.40.1110.10">
    <property type="entry name" value="Calcium-transporting ATPase, cytoplasmic domain N"/>
    <property type="match status" value="1"/>
</dbReference>
<evidence type="ECO:0000259" key="16">
    <source>
        <dbReference type="SMART" id="SM00831"/>
    </source>
</evidence>
<keyword evidence="4" id="KW-0109">Calcium transport</keyword>
<feature type="transmembrane region" description="Helical" evidence="15">
    <location>
        <begin position="253"/>
        <end position="274"/>
    </location>
</feature>
<keyword evidence="8" id="KW-0106">Calcium</keyword>
<keyword evidence="6" id="KW-0479">Metal-binding</keyword>
<keyword evidence="7" id="KW-0547">Nucleotide-binding</keyword>
<feature type="transmembrane region" description="Helical" evidence="15">
    <location>
        <begin position="715"/>
        <end position="736"/>
    </location>
</feature>
<dbReference type="InterPro" id="IPR023298">
    <property type="entry name" value="ATPase_P-typ_TM_dom_sf"/>
</dbReference>
<dbReference type="InterPro" id="IPR018303">
    <property type="entry name" value="ATPase_P-typ_P_site"/>
</dbReference>
<dbReference type="NCBIfam" id="TIGR01494">
    <property type="entry name" value="ATPase_P-type"/>
    <property type="match status" value="2"/>
</dbReference>
<feature type="transmembrane region" description="Helical" evidence="15">
    <location>
        <begin position="821"/>
        <end position="843"/>
    </location>
</feature>
<name>A0ABR7K1R2_9FIRM</name>
<evidence type="ECO:0000256" key="15">
    <source>
        <dbReference type="SAM" id="Phobius"/>
    </source>
</evidence>
<dbReference type="InterPro" id="IPR023214">
    <property type="entry name" value="HAD_sf"/>
</dbReference>
<evidence type="ECO:0000256" key="14">
    <source>
        <dbReference type="ARBA" id="ARBA00023136"/>
    </source>
</evidence>
<feature type="transmembrane region" description="Helical" evidence="15">
    <location>
        <begin position="80"/>
        <end position="97"/>
    </location>
</feature>
<dbReference type="InterPro" id="IPR006068">
    <property type="entry name" value="ATPase_P-typ_cation-transptr_C"/>
</dbReference>
<evidence type="ECO:0000256" key="10">
    <source>
        <dbReference type="ARBA" id="ARBA00022842"/>
    </source>
</evidence>
<keyword evidence="11" id="KW-1278">Translocase</keyword>
<evidence type="ECO:0000256" key="9">
    <source>
        <dbReference type="ARBA" id="ARBA00022840"/>
    </source>
</evidence>
<dbReference type="InterPro" id="IPR001757">
    <property type="entry name" value="P_typ_ATPase"/>
</dbReference>
<dbReference type="Pfam" id="PF13246">
    <property type="entry name" value="Cation_ATPase"/>
    <property type="match status" value="1"/>
</dbReference>
<dbReference type="Pfam" id="PF00689">
    <property type="entry name" value="Cation_ATPase_C"/>
    <property type="match status" value="1"/>
</dbReference>
<proteinExistence type="predicted"/>
<dbReference type="RefSeq" id="WP_187005359.1">
    <property type="nucleotide sequence ID" value="NZ_JACRWD010000001.1"/>
</dbReference>
<dbReference type="PANTHER" id="PTHR24093">
    <property type="entry name" value="CATION TRANSPORTING ATPASE"/>
    <property type="match status" value="1"/>
</dbReference>
<reference evidence="17 18" key="1">
    <citation type="submission" date="2020-08" db="EMBL/GenBank/DDBJ databases">
        <authorList>
            <person name="Liu C."/>
            <person name="Sun Q."/>
        </authorList>
    </citation>
    <scope>NUCLEOTIDE SEQUENCE [LARGE SCALE GENOMIC DNA]</scope>
    <source>
        <strain evidence="17 18">NSJ-45</strain>
    </source>
</reference>
<dbReference type="InterPro" id="IPR006408">
    <property type="entry name" value="P-type_ATPase_IIB"/>
</dbReference>
<dbReference type="InterPro" id="IPR023299">
    <property type="entry name" value="ATPase_P-typ_cyto_dom_N"/>
</dbReference>
<dbReference type="SFLD" id="SFLDF00027">
    <property type="entry name" value="p-type_atpase"/>
    <property type="match status" value="1"/>
</dbReference>
<keyword evidence="3" id="KW-0813">Transport</keyword>
<keyword evidence="9" id="KW-0067">ATP-binding</keyword>
<keyword evidence="18" id="KW-1185">Reference proteome</keyword>
<evidence type="ECO:0000256" key="1">
    <source>
        <dbReference type="ARBA" id="ARBA00004127"/>
    </source>
</evidence>
<dbReference type="InterPro" id="IPR036412">
    <property type="entry name" value="HAD-like_sf"/>
</dbReference>
<evidence type="ECO:0000256" key="11">
    <source>
        <dbReference type="ARBA" id="ARBA00022967"/>
    </source>
</evidence>
<accession>A0ABR7K1R2</accession>
<evidence type="ECO:0000256" key="13">
    <source>
        <dbReference type="ARBA" id="ARBA00023065"/>
    </source>
</evidence>
<feature type="transmembrane region" description="Helical" evidence="15">
    <location>
        <begin position="56"/>
        <end position="74"/>
    </location>
</feature>
<feature type="transmembrane region" description="Helical" evidence="15">
    <location>
        <begin position="302"/>
        <end position="326"/>
    </location>
</feature>
<feature type="domain" description="Cation-transporting P-type ATPase N-terminal" evidence="16">
    <location>
        <begin position="2"/>
        <end position="76"/>
    </location>
</feature>
<dbReference type="InterPro" id="IPR008250">
    <property type="entry name" value="ATPase_P-typ_transduc_dom_A_sf"/>
</dbReference>
<dbReference type="EMBL" id="JACRWD010000001">
    <property type="protein sequence ID" value="MBC6003041.1"/>
    <property type="molecule type" value="Genomic_DNA"/>
</dbReference>
<evidence type="ECO:0000256" key="4">
    <source>
        <dbReference type="ARBA" id="ARBA00022568"/>
    </source>
</evidence>
<evidence type="ECO:0000256" key="2">
    <source>
        <dbReference type="ARBA" id="ARBA00012790"/>
    </source>
</evidence>
<dbReference type="Pfam" id="PF08282">
    <property type="entry name" value="Hydrolase_3"/>
    <property type="match status" value="1"/>
</dbReference>
<dbReference type="Pfam" id="PF00122">
    <property type="entry name" value="E1-E2_ATPase"/>
    <property type="match status" value="1"/>
</dbReference>
<dbReference type="InterPro" id="IPR059000">
    <property type="entry name" value="ATPase_P-type_domA"/>
</dbReference>
<keyword evidence="5 15" id="KW-0812">Transmembrane</keyword>
<feature type="transmembrane region" description="Helical" evidence="15">
    <location>
        <begin position="748"/>
        <end position="767"/>
    </location>
</feature>
<keyword evidence="13" id="KW-0406">Ion transport</keyword>
<keyword evidence="14 15" id="KW-0472">Membrane</keyword>
<dbReference type="SFLD" id="SFLDS00003">
    <property type="entry name" value="Haloacid_Dehalogenase"/>
    <property type="match status" value="1"/>
</dbReference>
<dbReference type="PANTHER" id="PTHR24093:SF369">
    <property type="entry name" value="CALCIUM-TRANSPORTING ATPASE"/>
    <property type="match status" value="1"/>
</dbReference>
<evidence type="ECO:0000313" key="17">
    <source>
        <dbReference type="EMBL" id="MBC6003041.1"/>
    </source>
</evidence>
<dbReference type="PRINTS" id="PR00119">
    <property type="entry name" value="CATATPASE"/>
</dbReference>
<feature type="transmembrane region" description="Helical" evidence="15">
    <location>
        <begin position="886"/>
        <end position="909"/>
    </location>
</feature>
<feature type="transmembrane region" description="Helical" evidence="15">
    <location>
        <begin position="855"/>
        <end position="874"/>
    </location>
</feature>
<dbReference type="Pfam" id="PF00690">
    <property type="entry name" value="Cation_ATPase_N"/>
    <property type="match status" value="1"/>
</dbReference>
<comment type="subcellular location">
    <subcellularLocation>
        <location evidence="1">Endomembrane system</location>
        <topology evidence="1">Multi-pass membrane protein</topology>
    </subcellularLocation>
</comment>
<dbReference type="Proteomes" id="UP000611796">
    <property type="component" value="Unassembled WGS sequence"/>
</dbReference>